<dbReference type="Proteomes" id="UP000434957">
    <property type="component" value="Unassembled WGS sequence"/>
</dbReference>
<protein>
    <submittedName>
        <fullName evidence="1">Uncharacterized protein</fullName>
    </submittedName>
</protein>
<dbReference type="AlphaFoldDB" id="A0A6A3L8K7"/>
<evidence type="ECO:0000313" key="2">
    <source>
        <dbReference type="EMBL" id="KAE9328223.1"/>
    </source>
</evidence>
<dbReference type="EMBL" id="QXFT01001122">
    <property type="protein sequence ID" value="KAE9328223.1"/>
    <property type="molecule type" value="Genomic_DNA"/>
</dbReference>
<organism evidence="1 3">
    <name type="scientific">Phytophthora rubi</name>
    <dbReference type="NCBI Taxonomy" id="129364"/>
    <lineage>
        <taxon>Eukaryota</taxon>
        <taxon>Sar</taxon>
        <taxon>Stramenopiles</taxon>
        <taxon>Oomycota</taxon>
        <taxon>Peronosporomycetes</taxon>
        <taxon>Peronosporales</taxon>
        <taxon>Peronosporaceae</taxon>
        <taxon>Phytophthora</taxon>
    </lineage>
</organism>
<accession>A0A6A3L8K7</accession>
<comment type="caution">
    <text evidence="1">The sequence shown here is derived from an EMBL/GenBank/DDBJ whole genome shotgun (WGS) entry which is preliminary data.</text>
</comment>
<reference evidence="1 3" key="1">
    <citation type="submission" date="2018-09" db="EMBL/GenBank/DDBJ databases">
        <title>Genomic investigation of the strawberry pathogen Phytophthora fragariae indicates pathogenicity is determined by transcriptional variation in three key races.</title>
        <authorList>
            <person name="Adams T.M."/>
            <person name="Armitage A.D."/>
            <person name="Sobczyk M.K."/>
            <person name="Bates H.J."/>
            <person name="Dunwell J.M."/>
            <person name="Nellist C.F."/>
            <person name="Harrison R.J."/>
        </authorList>
    </citation>
    <scope>NUCLEOTIDE SEQUENCE [LARGE SCALE GENOMIC DNA]</scope>
    <source>
        <strain evidence="1 3">SCRP249</strain>
        <strain evidence="2 4">SCRP333</strain>
    </source>
</reference>
<keyword evidence="4" id="KW-1185">Reference proteome</keyword>
<proteinExistence type="predicted"/>
<gene>
    <name evidence="1" type="ORF">PR001_g15002</name>
    <name evidence="2" type="ORF">PR003_g15840</name>
</gene>
<dbReference type="EMBL" id="QXFV01001107">
    <property type="protein sequence ID" value="KAE9015010.1"/>
    <property type="molecule type" value="Genomic_DNA"/>
</dbReference>
<sequence length="161" mass="16812">MERQSGKGDVNDSHRDATWEESVQRMKVGDIGHPGIAISWADDATVHACLGVAGAPVPQGSNAAASGAALRAWFSGLVVAANANSPVTLAGGIRSSEFFDHLSIADYGAITQELQTDPIMLVWGPALNAGGLSAGRFYMVTATGRGRNHAMPRGVVPFLKR</sequence>
<evidence type="ECO:0000313" key="4">
    <source>
        <dbReference type="Proteomes" id="UP000434957"/>
    </source>
</evidence>
<evidence type="ECO:0000313" key="1">
    <source>
        <dbReference type="EMBL" id="KAE9015010.1"/>
    </source>
</evidence>
<dbReference type="Proteomes" id="UP000429607">
    <property type="component" value="Unassembled WGS sequence"/>
</dbReference>
<name>A0A6A3L8K7_9STRA</name>
<evidence type="ECO:0000313" key="3">
    <source>
        <dbReference type="Proteomes" id="UP000429607"/>
    </source>
</evidence>